<accession>A0ABQ4KY26</accession>
<sequence length="419" mass="47446">MSNRQSKKTVLLENTIMLYILVFSSYLLSFITVPYQTRILGPDYYGRVGFALAFMIYFQLLIDFGFILSATEDVAKNRENKEELSKIVTSVNIIKTILFFICLLILIILCVNIPRFKEDSLLYILTFLSVATASFLPDFLYRGLENMKIITVRTILIRIFFVLMIFLFLKDKEDYLLIPLFTMLGNLGAIVGVYVHAIKVVKIKFIRINTKYIWHTFKKSSYFFYSRIASTAYTATNTFALGLMNSIGSNVVGLYTSADKLINTAKNGFSPIADSLFPYMVKNRDFKLVKKVLLILMPPVVIGSILIGIFANNFCAFLLGEEFRSAGNILRLLMPIVVMTPLVYILGFPVLTPMGLSKHANLSVIVSSVFHILGLSVLIIAGIFNVVTLCYITVITQFIVLLYRGTVVWVNRKLITNKI</sequence>
<name>A0ABQ4KY26_SIMTE</name>
<feature type="transmembrane region" description="Helical" evidence="6">
    <location>
        <begin position="92"/>
        <end position="114"/>
    </location>
</feature>
<dbReference type="PANTHER" id="PTHR30250:SF11">
    <property type="entry name" value="O-ANTIGEN TRANSPORTER-RELATED"/>
    <property type="match status" value="1"/>
</dbReference>
<reference evidence="7 8" key="1">
    <citation type="submission" date="2021-03" db="EMBL/GenBank/DDBJ databases">
        <title>Antimicrobial resistance genes in bacteria isolated from Japanese honey, and their potential for conferring macrolide and lincosamide resistance in the American foulbrood pathogen Paenibacillus larvae.</title>
        <authorList>
            <person name="Okamoto M."/>
            <person name="Kumagai M."/>
            <person name="Kanamori H."/>
            <person name="Takamatsu D."/>
        </authorList>
    </citation>
    <scope>NUCLEOTIDE SEQUENCE [LARGE SCALE GENOMIC DNA]</scope>
    <source>
        <strain evidence="7 8">J6TS1</strain>
    </source>
</reference>
<feature type="transmembrane region" description="Helical" evidence="6">
    <location>
        <begin position="150"/>
        <end position="169"/>
    </location>
</feature>
<dbReference type="PANTHER" id="PTHR30250">
    <property type="entry name" value="PST FAMILY PREDICTED COLANIC ACID TRANSPORTER"/>
    <property type="match status" value="1"/>
</dbReference>
<evidence type="ECO:0000256" key="2">
    <source>
        <dbReference type="ARBA" id="ARBA00022475"/>
    </source>
</evidence>
<dbReference type="InterPro" id="IPR002797">
    <property type="entry name" value="Polysacc_synth"/>
</dbReference>
<evidence type="ECO:0000313" key="7">
    <source>
        <dbReference type="EMBL" id="GIN96861.1"/>
    </source>
</evidence>
<evidence type="ECO:0000313" key="8">
    <source>
        <dbReference type="Proteomes" id="UP000680670"/>
    </source>
</evidence>
<keyword evidence="4 6" id="KW-1133">Transmembrane helix</keyword>
<dbReference type="Pfam" id="PF01943">
    <property type="entry name" value="Polysacc_synt"/>
    <property type="match status" value="1"/>
</dbReference>
<keyword evidence="2" id="KW-1003">Cell membrane</keyword>
<keyword evidence="8" id="KW-1185">Reference proteome</keyword>
<feature type="transmembrane region" description="Helical" evidence="6">
    <location>
        <begin position="120"/>
        <end position="141"/>
    </location>
</feature>
<organism evidence="7 8">
    <name type="scientific">Siminovitchia terrae</name>
    <name type="common">Bacillus terrae</name>
    <dbReference type="NCBI Taxonomy" id="1914933"/>
    <lineage>
        <taxon>Bacteria</taxon>
        <taxon>Bacillati</taxon>
        <taxon>Bacillota</taxon>
        <taxon>Bacilli</taxon>
        <taxon>Bacillales</taxon>
        <taxon>Bacillaceae</taxon>
        <taxon>Siminovitchia</taxon>
    </lineage>
</organism>
<feature type="transmembrane region" description="Helical" evidence="6">
    <location>
        <begin position="364"/>
        <end position="385"/>
    </location>
</feature>
<evidence type="ECO:0000256" key="3">
    <source>
        <dbReference type="ARBA" id="ARBA00022692"/>
    </source>
</evidence>
<keyword evidence="3 6" id="KW-0812">Transmembrane</keyword>
<evidence type="ECO:0000256" key="1">
    <source>
        <dbReference type="ARBA" id="ARBA00004651"/>
    </source>
</evidence>
<feature type="transmembrane region" description="Helical" evidence="6">
    <location>
        <begin position="332"/>
        <end position="352"/>
    </location>
</feature>
<feature type="transmembrane region" description="Helical" evidence="6">
    <location>
        <begin position="175"/>
        <end position="197"/>
    </location>
</feature>
<evidence type="ECO:0000256" key="6">
    <source>
        <dbReference type="SAM" id="Phobius"/>
    </source>
</evidence>
<dbReference type="RefSeq" id="WP_213020654.1">
    <property type="nucleotide sequence ID" value="NZ_BORJ01000006.1"/>
</dbReference>
<evidence type="ECO:0000256" key="5">
    <source>
        <dbReference type="ARBA" id="ARBA00023136"/>
    </source>
</evidence>
<gene>
    <name evidence="7" type="primary">rfbX</name>
    <name evidence="7" type="ORF">J6TS1_27310</name>
</gene>
<dbReference type="Proteomes" id="UP000680670">
    <property type="component" value="Unassembled WGS sequence"/>
</dbReference>
<keyword evidence="5 6" id="KW-0472">Membrane</keyword>
<feature type="transmembrane region" description="Helical" evidence="6">
    <location>
        <begin position="391"/>
        <end position="410"/>
    </location>
</feature>
<feature type="transmembrane region" description="Helical" evidence="6">
    <location>
        <begin position="292"/>
        <end position="320"/>
    </location>
</feature>
<proteinExistence type="predicted"/>
<feature type="transmembrane region" description="Helical" evidence="6">
    <location>
        <begin position="16"/>
        <end position="36"/>
    </location>
</feature>
<dbReference type="EMBL" id="BORJ01000006">
    <property type="protein sequence ID" value="GIN96861.1"/>
    <property type="molecule type" value="Genomic_DNA"/>
</dbReference>
<comment type="caution">
    <text evidence="7">The sequence shown here is derived from an EMBL/GenBank/DDBJ whole genome shotgun (WGS) entry which is preliminary data.</text>
</comment>
<evidence type="ECO:0000256" key="4">
    <source>
        <dbReference type="ARBA" id="ARBA00022989"/>
    </source>
</evidence>
<comment type="subcellular location">
    <subcellularLocation>
        <location evidence="1">Cell membrane</location>
        <topology evidence="1">Multi-pass membrane protein</topology>
    </subcellularLocation>
</comment>
<dbReference type="InterPro" id="IPR050833">
    <property type="entry name" value="Poly_Biosynth_Transport"/>
</dbReference>
<protein>
    <submittedName>
        <fullName evidence="7">Transporter</fullName>
    </submittedName>
</protein>
<feature type="transmembrane region" description="Helical" evidence="6">
    <location>
        <begin position="48"/>
        <end position="71"/>
    </location>
</feature>